<evidence type="ECO:0000256" key="1">
    <source>
        <dbReference type="ARBA" id="ARBA00023125"/>
    </source>
</evidence>
<dbReference type="InterPro" id="IPR036388">
    <property type="entry name" value="WH-like_DNA-bd_sf"/>
</dbReference>
<keyword evidence="1" id="KW-0238">DNA-binding</keyword>
<dbReference type="EMBL" id="UGKQ01000007">
    <property type="protein sequence ID" value="STS82524.1"/>
    <property type="molecule type" value="Genomic_DNA"/>
</dbReference>
<dbReference type="InterPro" id="IPR000792">
    <property type="entry name" value="Tscrpt_reg_LuxR_C"/>
</dbReference>
<dbReference type="InterPro" id="IPR016032">
    <property type="entry name" value="Sig_transdc_resp-reg_C-effctor"/>
</dbReference>
<dbReference type="PRINTS" id="PR00038">
    <property type="entry name" value="HTHLUXR"/>
</dbReference>
<dbReference type="GO" id="GO:0003677">
    <property type="term" value="F:DNA binding"/>
    <property type="evidence" value="ECO:0007669"/>
    <property type="project" value="UniProtKB-KW"/>
</dbReference>
<dbReference type="SMART" id="SM00421">
    <property type="entry name" value="HTH_LUXR"/>
    <property type="match status" value="1"/>
</dbReference>
<organism evidence="3 4">
    <name type="scientific">Klebsiella pneumoniae</name>
    <dbReference type="NCBI Taxonomy" id="573"/>
    <lineage>
        <taxon>Bacteria</taxon>
        <taxon>Pseudomonadati</taxon>
        <taxon>Pseudomonadota</taxon>
        <taxon>Gammaproteobacteria</taxon>
        <taxon>Enterobacterales</taxon>
        <taxon>Enterobacteriaceae</taxon>
        <taxon>Klebsiella/Raoultella group</taxon>
        <taxon>Klebsiella</taxon>
        <taxon>Klebsiella pneumoniae complex</taxon>
    </lineage>
</organism>
<proteinExistence type="predicted"/>
<sequence length="218" mass="24456">MTTFTIAMTMPDILINTENIFLNRGICELLSEIAKEEHIREPYSVVDCSTDILGPIDMLFTEMAAGEHYLCHPFFKKLPPHTSILFFVATDSALQVEQLPLCLRDATFISMNSGLRRVKNQIAKRLTESTTSSCGGLEKDSRRCVKCPRLTLTKSQLYIIDAIRTGMNNQQIAQKLGISHKTIFSHKINIMKKFQIATKQELTRFSSVALALSAGRIG</sequence>
<evidence type="ECO:0000313" key="3">
    <source>
        <dbReference type="EMBL" id="STS82524.1"/>
    </source>
</evidence>
<dbReference type="GO" id="GO:0006355">
    <property type="term" value="P:regulation of DNA-templated transcription"/>
    <property type="evidence" value="ECO:0007669"/>
    <property type="project" value="InterPro"/>
</dbReference>
<name>A0A377TV34_KLEPN</name>
<dbReference type="SUPFAM" id="SSF46894">
    <property type="entry name" value="C-terminal effector domain of the bipartite response regulators"/>
    <property type="match status" value="1"/>
</dbReference>
<reference evidence="3 4" key="1">
    <citation type="submission" date="2018-06" db="EMBL/GenBank/DDBJ databases">
        <authorList>
            <consortium name="Pathogen Informatics"/>
            <person name="Doyle S."/>
        </authorList>
    </citation>
    <scope>NUCLEOTIDE SEQUENCE [LARGE SCALE GENOMIC DNA]</scope>
    <source>
        <strain evidence="3 4">NCTC9140</strain>
    </source>
</reference>
<evidence type="ECO:0000313" key="4">
    <source>
        <dbReference type="Proteomes" id="UP000254938"/>
    </source>
</evidence>
<gene>
    <name evidence="3" type="primary">nreC_1</name>
    <name evidence="3" type="ORF">NCTC9140_04274</name>
</gene>
<dbReference type="PROSITE" id="PS50043">
    <property type="entry name" value="HTH_LUXR_2"/>
    <property type="match status" value="1"/>
</dbReference>
<dbReference type="CDD" id="cd06170">
    <property type="entry name" value="LuxR_C_like"/>
    <property type="match status" value="1"/>
</dbReference>
<dbReference type="Gene3D" id="1.10.10.10">
    <property type="entry name" value="Winged helix-like DNA-binding domain superfamily/Winged helix DNA-binding domain"/>
    <property type="match status" value="1"/>
</dbReference>
<dbReference type="AlphaFoldDB" id="A0A377TV34"/>
<feature type="domain" description="HTH luxR-type" evidence="2">
    <location>
        <begin position="145"/>
        <end position="210"/>
    </location>
</feature>
<dbReference type="PROSITE" id="PS00622">
    <property type="entry name" value="HTH_LUXR_1"/>
    <property type="match status" value="1"/>
</dbReference>
<protein>
    <submittedName>
        <fullName evidence="3">Putative 2-component transcriptional regulator</fullName>
    </submittedName>
</protein>
<dbReference type="Proteomes" id="UP000254938">
    <property type="component" value="Unassembled WGS sequence"/>
</dbReference>
<dbReference type="Pfam" id="PF00196">
    <property type="entry name" value="GerE"/>
    <property type="match status" value="1"/>
</dbReference>
<accession>A0A377TV34</accession>
<evidence type="ECO:0000259" key="2">
    <source>
        <dbReference type="PROSITE" id="PS50043"/>
    </source>
</evidence>